<protein>
    <submittedName>
        <fullName evidence="5">Haloacid dehalogenase</fullName>
    </submittedName>
</protein>
<dbReference type="GO" id="GO:0044281">
    <property type="term" value="P:small molecule metabolic process"/>
    <property type="evidence" value="ECO:0007669"/>
    <property type="project" value="UniProtKB-ARBA"/>
</dbReference>
<keyword evidence="6" id="KW-1185">Reference proteome</keyword>
<dbReference type="InterPro" id="IPR036412">
    <property type="entry name" value="HAD-like_sf"/>
</dbReference>
<reference evidence="5 6" key="2">
    <citation type="submission" date="2020-08" db="EMBL/GenBank/DDBJ databases">
        <authorList>
            <person name="Ueki A."/>
            <person name="Tonouchi A."/>
        </authorList>
    </citation>
    <scope>NUCLEOTIDE SEQUENCE [LARGE SCALE GENOMIC DNA]</scope>
    <source>
        <strain evidence="5 6">CTTW</strain>
    </source>
</reference>
<proteinExistence type="predicted"/>
<dbReference type="InterPro" id="IPR051400">
    <property type="entry name" value="HAD-like_hydrolase"/>
</dbReference>
<dbReference type="GO" id="GO:0016791">
    <property type="term" value="F:phosphatase activity"/>
    <property type="evidence" value="ECO:0007669"/>
    <property type="project" value="TreeGrafter"/>
</dbReference>
<gene>
    <name evidence="5" type="ORF">bsdcttw_01760</name>
</gene>
<accession>A0A7I8DJI2</accession>
<evidence type="ECO:0000313" key="6">
    <source>
        <dbReference type="Proteomes" id="UP000515703"/>
    </source>
</evidence>
<evidence type="ECO:0000313" key="5">
    <source>
        <dbReference type="EMBL" id="BCJ97135.1"/>
    </source>
</evidence>
<keyword evidence="2" id="KW-0479">Metal-binding</keyword>
<evidence type="ECO:0000256" key="2">
    <source>
        <dbReference type="ARBA" id="ARBA00022723"/>
    </source>
</evidence>
<dbReference type="SFLD" id="SFLDG01129">
    <property type="entry name" value="C1.5:_HAD__Beta-PGM__Phosphata"/>
    <property type="match status" value="1"/>
</dbReference>
<name>A0A7I8DJI2_9FIRM</name>
<dbReference type="InterPro" id="IPR023214">
    <property type="entry name" value="HAD_sf"/>
</dbReference>
<dbReference type="Gene3D" id="3.40.50.1000">
    <property type="entry name" value="HAD superfamily/HAD-like"/>
    <property type="match status" value="1"/>
</dbReference>
<dbReference type="Pfam" id="PF00702">
    <property type="entry name" value="Hydrolase"/>
    <property type="match status" value="1"/>
</dbReference>
<dbReference type="NCBIfam" id="TIGR01509">
    <property type="entry name" value="HAD-SF-IA-v3"/>
    <property type="match status" value="1"/>
</dbReference>
<dbReference type="Proteomes" id="UP000515703">
    <property type="component" value="Chromosome"/>
</dbReference>
<comment type="cofactor">
    <cofactor evidence="1">
        <name>Mg(2+)</name>
        <dbReference type="ChEBI" id="CHEBI:18420"/>
    </cofactor>
</comment>
<keyword evidence="4" id="KW-0460">Magnesium</keyword>
<dbReference type="EMBL" id="AP023368">
    <property type="protein sequence ID" value="BCJ97135.1"/>
    <property type="molecule type" value="Genomic_DNA"/>
</dbReference>
<dbReference type="NCBIfam" id="TIGR01549">
    <property type="entry name" value="HAD-SF-IA-v1"/>
    <property type="match status" value="1"/>
</dbReference>
<keyword evidence="3" id="KW-0378">Hydrolase</keyword>
<dbReference type="GO" id="GO:0046872">
    <property type="term" value="F:metal ion binding"/>
    <property type="evidence" value="ECO:0007669"/>
    <property type="project" value="UniProtKB-KW"/>
</dbReference>
<evidence type="ECO:0000256" key="1">
    <source>
        <dbReference type="ARBA" id="ARBA00001946"/>
    </source>
</evidence>
<dbReference type="InterPro" id="IPR006439">
    <property type="entry name" value="HAD-SF_hydro_IA"/>
</dbReference>
<organism evidence="5 6">
    <name type="scientific">Anaerocolumna chitinilytica</name>
    <dbReference type="NCBI Taxonomy" id="1727145"/>
    <lineage>
        <taxon>Bacteria</taxon>
        <taxon>Bacillati</taxon>
        <taxon>Bacillota</taxon>
        <taxon>Clostridia</taxon>
        <taxon>Lachnospirales</taxon>
        <taxon>Lachnospiraceae</taxon>
        <taxon>Anaerocolumna</taxon>
    </lineage>
</organism>
<evidence type="ECO:0000256" key="3">
    <source>
        <dbReference type="ARBA" id="ARBA00022801"/>
    </source>
</evidence>
<dbReference type="AlphaFoldDB" id="A0A7I8DJI2"/>
<reference evidence="5 6" key="1">
    <citation type="submission" date="2020-08" db="EMBL/GenBank/DDBJ databases">
        <title>Draft genome sequencing of an Anaerocolumna strain isolated from anoxic soil subjected to BSD treatment.</title>
        <authorList>
            <person name="Uek A."/>
            <person name="Tonouchi A."/>
        </authorList>
    </citation>
    <scope>NUCLEOTIDE SEQUENCE [LARGE SCALE GENOMIC DNA]</scope>
    <source>
        <strain evidence="5 6">CTTW</strain>
    </source>
</reference>
<dbReference type="PANTHER" id="PTHR46470">
    <property type="entry name" value="N-ACYLNEURAMINATE-9-PHOSPHATASE"/>
    <property type="match status" value="1"/>
</dbReference>
<dbReference type="PRINTS" id="PR00413">
    <property type="entry name" value="HADHALOGNASE"/>
</dbReference>
<dbReference type="KEGG" id="acht:bsdcttw_01760"/>
<sequence>MIQAVIFDMFETLITHYHTPLYFGAQMAKDAGIPEDKFQSLWRPTEYERTIGKLTFEKTLESILRENNCYSEALLKKIVDKRVAAKEECFRYLHPEIIPMLTALKEKGLLIGLISNCFSEEADVIRRSELFTYFDAVYLSCEQGIQKPEEEIFKRCLESLSVKAENCVYIGDGGSSELEAARKLGMKAVQAVWYLQEGTTQPSKRKHDFFQLERPLDVLNLL</sequence>
<dbReference type="SUPFAM" id="SSF56784">
    <property type="entry name" value="HAD-like"/>
    <property type="match status" value="1"/>
</dbReference>
<dbReference type="PANTHER" id="PTHR46470:SF2">
    <property type="entry name" value="GLYCERALDEHYDE 3-PHOSPHATE PHOSPHATASE"/>
    <property type="match status" value="1"/>
</dbReference>
<dbReference type="RefSeq" id="WP_185257597.1">
    <property type="nucleotide sequence ID" value="NZ_AP023368.1"/>
</dbReference>
<dbReference type="SFLD" id="SFLDS00003">
    <property type="entry name" value="Haloacid_Dehalogenase"/>
    <property type="match status" value="1"/>
</dbReference>
<evidence type="ECO:0000256" key="4">
    <source>
        <dbReference type="ARBA" id="ARBA00022842"/>
    </source>
</evidence>